<dbReference type="AlphaFoldDB" id="A0A6M3K6F0"/>
<dbReference type="Pfam" id="PF24175">
    <property type="entry name" value="SU10_adaptor"/>
    <property type="match status" value="1"/>
</dbReference>
<gene>
    <name evidence="1" type="ORF">MM415A01455_0011</name>
    <name evidence="2" type="ORF">MM415B02709_0002</name>
</gene>
<sequence length="222" mass="25307">MNYLALCQRLRQEAGISGTGPSTVTGQTGEYARVVSWVAGAYEDVQRTYKNWRFLRTEFSFSAISGVQEYTPAAVSLDDLAAWKRESVRVYDSAADETELLYVPWDDFRRSYKYGSNRTQSGRPTVVSIQPSNSLILWPIPDAAYTVNGEYYKTADTFADNTDEPIFDDRFHMIIVWKALMHYGGYEAADEAYARGEREYNRILARMQLDCLDDMTFGEPLA</sequence>
<accession>A0A6M3K6F0</accession>
<name>A0A6M3K6F0_9ZZZZ</name>
<evidence type="ECO:0000313" key="2">
    <source>
        <dbReference type="EMBL" id="QJA88684.1"/>
    </source>
</evidence>
<evidence type="ECO:0000313" key="1">
    <source>
        <dbReference type="EMBL" id="QJA76715.1"/>
    </source>
</evidence>
<dbReference type="EMBL" id="MT142797">
    <property type="protein sequence ID" value="QJA88684.1"/>
    <property type="molecule type" value="Genomic_DNA"/>
</dbReference>
<protein>
    <submittedName>
        <fullName evidence="1">Uncharacterized protein</fullName>
    </submittedName>
</protein>
<proteinExistence type="predicted"/>
<dbReference type="EMBL" id="MT142239">
    <property type="protein sequence ID" value="QJA76715.1"/>
    <property type="molecule type" value="Genomic_DNA"/>
</dbReference>
<dbReference type="InterPro" id="IPR056209">
    <property type="entry name" value="SU10_adaptor"/>
</dbReference>
<organism evidence="1">
    <name type="scientific">viral metagenome</name>
    <dbReference type="NCBI Taxonomy" id="1070528"/>
    <lineage>
        <taxon>unclassified sequences</taxon>
        <taxon>metagenomes</taxon>
        <taxon>organismal metagenomes</taxon>
    </lineage>
</organism>
<reference evidence="1" key="1">
    <citation type="submission" date="2020-03" db="EMBL/GenBank/DDBJ databases">
        <title>The deep terrestrial virosphere.</title>
        <authorList>
            <person name="Holmfeldt K."/>
            <person name="Nilsson E."/>
            <person name="Simone D."/>
            <person name="Lopez-Fernandez M."/>
            <person name="Wu X."/>
            <person name="de Brujin I."/>
            <person name="Lundin D."/>
            <person name="Andersson A."/>
            <person name="Bertilsson S."/>
            <person name="Dopson M."/>
        </authorList>
    </citation>
    <scope>NUCLEOTIDE SEQUENCE</scope>
    <source>
        <strain evidence="1">MM415A01455</strain>
        <strain evidence="2">MM415B02709</strain>
    </source>
</reference>